<feature type="non-terminal residue" evidence="1">
    <location>
        <position position="88"/>
    </location>
</feature>
<gene>
    <name evidence="1" type="ORF">FCALED_LOCUS17538</name>
</gene>
<proteinExistence type="predicted"/>
<evidence type="ECO:0000313" key="2">
    <source>
        <dbReference type="Proteomes" id="UP000789570"/>
    </source>
</evidence>
<dbReference type="AlphaFoldDB" id="A0A9N9NWQ6"/>
<comment type="caution">
    <text evidence="1">The sequence shown here is derived from an EMBL/GenBank/DDBJ whole genome shotgun (WGS) entry which is preliminary data.</text>
</comment>
<dbReference type="Proteomes" id="UP000789570">
    <property type="component" value="Unassembled WGS sequence"/>
</dbReference>
<organism evidence="1 2">
    <name type="scientific">Funneliformis caledonium</name>
    <dbReference type="NCBI Taxonomy" id="1117310"/>
    <lineage>
        <taxon>Eukaryota</taxon>
        <taxon>Fungi</taxon>
        <taxon>Fungi incertae sedis</taxon>
        <taxon>Mucoromycota</taxon>
        <taxon>Glomeromycotina</taxon>
        <taxon>Glomeromycetes</taxon>
        <taxon>Glomerales</taxon>
        <taxon>Glomeraceae</taxon>
        <taxon>Funneliformis</taxon>
    </lineage>
</organism>
<name>A0A9N9NWQ6_9GLOM</name>
<keyword evidence="2" id="KW-1185">Reference proteome</keyword>
<protein>
    <submittedName>
        <fullName evidence="1">4188_t:CDS:1</fullName>
    </submittedName>
</protein>
<evidence type="ECO:0000313" key="1">
    <source>
        <dbReference type="EMBL" id="CAG8770957.1"/>
    </source>
</evidence>
<accession>A0A9N9NWQ6</accession>
<dbReference type="EMBL" id="CAJVPQ010027356">
    <property type="protein sequence ID" value="CAG8770957.1"/>
    <property type="molecule type" value="Genomic_DNA"/>
</dbReference>
<dbReference type="OrthoDB" id="29105at2759"/>
<sequence length="88" mass="9728">TKKDNITPISLVNFVNDEGNILLAVSSELSENIRHKAGTVPLLTKILWANDTAYSCDFELLEQEPLAIGNDVGLISGYKQEIMQELHS</sequence>
<reference evidence="1" key="1">
    <citation type="submission" date="2021-06" db="EMBL/GenBank/DDBJ databases">
        <authorList>
            <person name="Kallberg Y."/>
            <person name="Tangrot J."/>
            <person name="Rosling A."/>
        </authorList>
    </citation>
    <scope>NUCLEOTIDE SEQUENCE</scope>
    <source>
        <strain evidence="1">UK204</strain>
    </source>
</reference>